<dbReference type="PROSITE" id="PS50014">
    <property type="entry name" value="BROMODOMAIN_2"/>
    <property type="match status" value="1"/>
</dbReference>
<name>A0A6P3XTT4_DINQU</name>
<dbReference type="KEGG" id="dqu:106748155"/>
<dbReference type="OrthoDB" id="1742084at2759"/>
<evidence type="ECO:0000259" key="4">
    <source>
        <dbReference type="PROSITE" id="PS50014"/>
    </source>
</evidence>
<feature type="region of interest" description="Disordered" evidence="3">
    <location>
        <begin position="1205"/>
        <end position="1253"/>
    </location>
</feature>
<feature type="compositionally biased region" description="Basic and acidic residues" evidence="3">
    <location>
        <begin position="996"/>
        <end position="1005"/>
    </location>
</feature>
<feature type="region of interest" description="Disordered" evidence="3">
    <location>
        <begin position="265"/>
        <end position="327"/>
    </location>
</feature>
<gene>
    <name evidence="6" type="primary">LOC106748155</name>
</gene>
<dbReference type="Gene3D" id="1.20.920.10">
    <property type="entry name" value="Bromodomain-like"/>
    <property type="match status" value="1"/>
</dbReference>
<dbReference type="RefSeq" id="XP_014481886.1">
    <property type="nucleotide sequence ID" value="XM_014626400.1"/>
</dbReference>
<dbReference type="InterPro" id="IPR001487">
    <property type="entry name" value="Bromodomain"/>
</dbReference>
<organism evidence="5 6">
    <name type="scientific">Dinoponera quadriceps</name>
    <name type="common">South American ant</name>
    <dbReference type="NCBI Taxonomy" id="609295"/>
    <lineage>
        <taxon>Eukaryota</taxon>
        <taxon>Metazoa</taxon>
        <taxon>Ecdysozoa</taxon>
        <taxon>Arthropoda</taxon>
        <taxon>Hexapoda</taxon>
        <taxon>Insecta</taxon>
        <taxon>Pterygota</taxon>
        <taxon>Neoptera</taxon>
        <taxon>Endopterygota</taxon>
        <taxon>Hymenoptera</taxon>
        <taxon>Apocrita</taxon>
        <taxon>Aculeata</taxon>
        <taxon>Formicoidea</taxon>
        <taxon>Formicidae</taxon>
        <taxon>Ponerinae</taxon>
        <taxon>Ponerini</taxon>
        <taxon>Dinoponera</taxon>
    </lineage>
</organism>
<keyword evidence="1 2" id="KW-0103">Bromodomain</keyword>
<feature type="region of interest" description="Disordered" evidence="3">
    <location>
        <begin position="1071"/>
        <end position="1104"/>
    </location>
</feature>
<evidence type="ECO:0000256" key="1">
    <source>
        <dbReference type="ARBA" id="ARBA00023117"/>
    </source>
</evidence>
<proteinExistence type="predicted"/>
<feature type="region of interest" description="Disordered" evidence="3">
    <location>
        <begin position="978"/>
        <end position="1025"/>
    </location>
</feature>
<feature type="domain" description="Bromo" evidence="4">
    <location>
        <begin position="1290"/>
        <end position="1370"/>
    </location>
</feature>
<dbReference type="Proteomes" id="UP000515204">
    <property type="component" value="Unplaced"/>
</dbReference>
<feature type="region of interest" description="Disordered" evidence="3">
    <location>
        <begin position="81"/>
        <end position="107"/>
    </location>
</feature>
<feature type="compositionally biased region" description="Low complexity" evidence="3">
    <location>
        <begin position="18"/>
        <end position="30"/>
    </location>
</feature>
<feature type="region of interest" description="Disordered" evidence="3">
    <location>
        <begin position="1"/>
        <end position="30"/>
    </location>
</feature>
<evidence type="ECO:0000256" key="3">
    <source>
        <dbReference type="SAM" id="MobiDB-lite"/>
    </source>
</evidence>
<protein>
    <submittedName>
        <fullName evidence="6">Uncharacterized protein LOC106748155</fullName>
    </submittedName>
</protein>
<dbReference type="GeneID" id="106748155"/>
<accession>A0A6P3XTT4</accession>
<evidence type="ECO:0000256" key="2">
    <source>
        <dbReference type="PROSITE-ProRule" id="PRU00035"/>
    </source>
</evidence>
<dbReference type="InterPro" id="IPR036427">
    <property type="entry name" value="Bromodomain-like_sf"/>
</dbReference>
<evidence type="ECO:0000313" key="5">
    <source>
        <dbReference type="Proteomes" id="UP000515204"/>
    </source>
</evidence>
<feature type="compositionally biased region" description="Basic and acidic residues" evidence="3">
    <location>
        <begin position="571"/>
        <end position="604"/>
    </location>
</feature>
<keyword evidence="5" id="KW-1185">Reference proteome</keyword>
<evidence type="ECO:0000313" key="6">
    <source>
        <dbReference type="RefSeq" id="XP_014481886.1"/>
    </source>
</evidence>
<feature type="compositionally biased region" description="Basic and acidic residues" evidence="3">
    <location>
        <begin position="1242"/>
        <end position="1253"/>
    </location>
</feature>
<feature type="region of interest" description="Disordered" evidence="3">
    <location>
        <begin position="848"/>
        <end position="900"/>
    </location>
</feature>
<feature type="compositionally biased region" description="Polar residues" evidence="3">
    <location>
        <begin position="871"/>
        <end position="895"/>
    </location>
</feature>
<feature type="compositionally biased region" description="Polar residues" evidence="3">
    <location>
        <begin position="272"/>
        <end position="282"/>
    </location>
</feature>
<dbReference type="SMART" id="SM00297">
    <property type="entry name" value="BROMO"/>
    <property type="match status" value="1"/>
</dbReference>
<feature type="compositionally biased region" description="Basic residues" evidence="3">
    <location>
        <begin position="857"/>
        <end position="866"/>
    </location>
</feature>
<sequence length="1440" mass="158792">MHPTTARSSRSSLHHPRLSPVPSPSAASSVYQQAQRQQILYAPISKPMVTLQPCGTALHPSCIYPTGQPHVELSNSAAIHPQGKNNRWQHSKNKPSRGQQHYQQQQQLSYPKPMMLFEQASTSVAPAIPPSTTSFLVASSTFTHGPLPGEHYGNSSGVTHLLPQPYFKPPDMAFCLIQDRNAQQQQSQQQPMQASYYNISATNAACSLQTVNASPSFPLASISPYSSLATFGNNQFPASVQPSPLFSSSPLGLVFGPRDKPTLPALEFPSFKHSSGPPSESRVSPIGRQEGSGWPPEDSQGDERSPEPGESSAVPGVARTDEERYSDASSASFDFTIEAEKMVSALCNTTSSNDLTKEESRAGDSAPLYSGAGDNVSNKTAWFAELCPEYENGTSIGVQTDGPCADRSQYPELIRKTAYWACTEAELVLGSERTDPRRDWLTCLSSATKTAIAKSSTCIPVYAGDRVFADDLINALLRISNGWLSLDNYLNKQHFPNLLDRLEPEFVARFHTWQESTHELLKQIVRTFARLGENEDVERKEVSSSSSFPGDVSLYTNRDLFAPPRSLLQQRRSEKTGSRGSPMRDETRGFRQEQHSASHKESKLRSKWTITENLSSVVSSANKFRGKRFAQKSLNAEFCQLRDKVMEGNAPKDRRQAFDNVESVGSQSCASFAGPLNPAVLTCGGYPLSVNEYPRNAEQFRGVKRNASPVYVAGRSQAEQIELPAVPRSKVTLLSQIEPRAFDKESKEMAANLSAWFASMRNAPSVSASFEEASEEPAQRLFAKQEVPRYSSARQQPQVDANRQYQALQNLPNIQSTPWAACNFVSGLRPRAQHAAEEYDSSEDVRVYMKPGSYNVPKKRHQRRSGRRADNNASNHRNGNKTRNVTIPASSTPLSHLNAPPAANIGNSTLIKTSFPSASQLPAPLFSLENSPGILKRAESLSRDAHRDVTWKAACASAEILLEALNVKDCAGTSRKIDRSAEKNEDDDAGGALTSHRADPKRTDVDSSYEASEDDSGSTCRLSPSTSVVSIEQSCDNENEKTCSTALSTRTNVKTDSWLIRTLNNASIVGKRRSVDRRSSGSSNSSVITDAKPNPITSSSTADSKIPAASIDSEYPAIFSREHISRSLRINDETSAKESEGYVGRATYSETVRRSIRSDNAHSSRKESYKACTAGASASCGAQVVPIPGRKCQRKDPEQSYQLLHKSQRSADKRSARNSADDLQLEEESCAKAGSTRTTYGKKKDSEHSESRCANKSADRGWSVWYSSRRKQSLSPLALSKLEMIHRAVWQMDEAKIFKHPIPCADKDGQLAPVGAIENYCRTVKSPMFLEIVDYKLKNRVYHKVEHAVKDFRHIIQSARLCHQHDDERTKKIDALSKKLEDLLEEHFGNWDFGNITGSPREDATVRYKTSGQKLITGRYDSTKKSVTSLTIAEENALFH</sequence>
<reference evidence="6" key="1">
    <citation type="submission" date="2025-08" db="UniProtKB">
        <authorList>
            <consortium name="RefSeq"/>
        </authorList>
    </citation>
    <scope>IDENTIFICATION</scope>
</reference>
<feature type="region of interest" description="Disordered" evidence="3">
    <location>
        <begin position="565"/>
        <end position="604"/>
    </location>
</feature>
<dbReference type="SUPFAM" id="SSF47370">
    <property type="entry name" value="Bromodomain"/>
    <property type="match status" value="1"/>
</dbReference>
<dbReference type="Pfam" id="PF00439">
    <property type="entry name" value="Bromodomain"/>
    <property type="match status" value="1"/>
</dbReference>